<organism evidence="2 3">
    <name type="scientific">Perkinsus olseni</name>
    <name type="common">Perkinsus atlanticus</name>
    <dbReference type="NCBI Taxonomy" id="32597"/>
    <lineage>
        <taxon>Eukaryota</taxon>
        <taxon>Sar</taxon>
        <taxon>Alveolata</taxon>
        <taxon>Perkinsozoa</taxon>
        <taxon>Perkinsea</taxon>
        <taxon>Perkinsida</taxon>
        <taxon>Perkinsidae</taxon>
        <taxon>Perkinsus</taxon>
    </lineage>
</organism>
<feature type="domain" description="Reverse transcriptase" evidence="1">
    <location>
        <begin position="9"/>
        <end position="94"/>
    </location>
</feature>
<proteinExistence type="predicted"/>
<sequence length="110" mass="12682">MCRDGTDSYSRRLTRGIAKGGVTSPWVFNTFMLTFDVALSSWVTVIYTDDGVILFRYVEEPHIQTAVDAITSHLDKWCRHVKCRLSWPKTRLMCFPLENFQSQSDTEAQT</sequence>
<dbReference type="EMBL" id="JABANP010000465">
    <property type="protein sequence ID" value="KAF4682018.1"/>
    <property type="molecule type" value="Genomic_DNA"/>
</dbReference>
<dbReference type="OrthoDB" id="415068at2759"/>
<name>A0A7J6NDQ5_PEROL</name>
<comment type="caution">
    <text evidence="2">The sequence shown here is derived from an EMBL/GenBank/DDBJ whole genome shotgun (WGS) entry which is preliminary data.</text>
</comment>
<protein>
    <recommendedName>
        <fullName evidence="1">Reverse transcriptase domain-containing protein</fullName>
    </recommendedName>
</protein>
<dbReference type="AlphaFoldDB" id="A0A7J6NDQ5"/>
<evidence type="ECO:0000259" key="1">
    <source>
        <dbReference type="Pfam" id="PF00078"/>
    </source>
</evidence>
<reference evidence="2 3" key="1">
    <citation type="submission" date="2020-04" db="EMBL/GenBank/DDBJ databases">
        <title>Perkinsus olseni comparative genomics.</title>
        <authorList>
            <person name="Bogema D.R."/>
        </authorList>
    </citation>
    <scope>NUCLEOTIDE SEQUENCE [LARGE SCALE GENOMIC DNA]</scope>
    <source>
        <strain evidence="2">00978-12</strain>
    </source>
</reference>
<accession>A0A7J6NDQ5</accession>
<dbReference type="Proteomes" id="UP000541610">
    <property type="component" value="Unassembled WGS sequence"/>
</dbReference>
<dbReference type="InterPro" id="IPR000477">
    <property type="entry name" value="RT_dom"/>
</dbReference>
<dbReference type="Pfam" id="PF00078">
    <property type="entry name" value="RVT_1"/>
    <property type="match status" value="1"/>
</dbReference>
<evidence type="ECO:0000313" key="2">
    <source>
        <dbReference type="EMBL" id="KAF4682018.1"/>
    </source>
</evidence>
<evidence type="ECO:0000313" key="3">
    <source>
        <dbReference type="Proteomes" id="UP000541610"/>
    </source>
</evidence>
<gene>
    <name evidence="2" type="ORF">FOZ60_011228</name>
</gene>